<dbReference type="PROSITE" id="PS50127">
    <property type="entry name" value="UBC_2"/>
    <property type="match status" value="1"/>
</dbReference>
<sequence length="1674" mass="184336">MAPKRRIKVAFDDVSSTREVKRQRKIIVAVDEDAKIEDLAQEIRETLHYGDENILLAIDGEFELRQKDTVSVIQDNETVHVVLSGTGTTSTIESSANNVADAPTSEVKTAHLEGACPYSVKFVSAELARQHAKATLKEASQPTNGISAFNGHNISGNTSLGTLRREAARVLGWAEDAMDVDDKLCNHSKECACSCPISLRVEQSSIFSTLHCRFSINGDACGNASCPYSHAKLNESSTSPPHCSICLEALGFPCPRCIARANSGNVQFSAQLHCPLVQNAGCNHLHHSHCLGTRDDATVKPCPAGCPVTKIQREATIMDAAPGSRFLVIVWDGDKIDRIPVPDSALSPDEVPDDAAFVCVTTPAVMKLVEDFFGKQHFRIPGLSLRIRGRDPITETVRFTQSTLVSVCSAKHHDQYGYKRFPLFEASTLTINGPNEGLAPRNSVTLIDLHTSSGPIVACNCTRLSELFPVDDESIHLSLTFYAINRMYSGDQSGLRSKQNIFLVDNCWQPSTVQSNRGMVALLSSLYLLAHSVSHRGDLALRRVLSVFYAICRFPPAVRALGILLMNQSPSQADRAALSESLFQCLREFASTAPTAIATEQSRLFEVSRILLGHLASAMDSKPSASSDPSSDVKVLEELTLICAVSHKRLIDPVAMDGTVVNRTLRELYDPGSALYKPISTHLPSDSAKSDLQALEDGRLYEALARLRASSADSTMLLHIELLGQPPSTRWKKFAVAIKLANKTDLVTRGPLELKSTAIVAPQIVLDSDGLLAVFTGRGCGSTRDVNFFRPMNGGDTAVDVNDVAHALQAVVQQRLAEDTWQIDSYEGVSVVSNRPPDEAIILCLDLSESMNRSSGIGKSGAGEEKHFDHVLEAAKLVSQYVDGLEETDILQTAKSHLDAQTLLCRRIWKSFTIQKDQTAGEEDEIYHDLNELVSELGTLAARQALAYSHEVEGTAMRYHDKQHMAELCRFVSAAMDQREALETYLKGLLDELSDVDDSVLGFEPFDVPAEFTDPKTGDLLMDPVKPLLAPTQSIFANASTIDWLNSLDEWPFPYLCETSFLSCEAIKTAIEDWVAGTELLPKGSKKGKGKSAALLEITLRHGSDYATWHLPRTTTTRILYSLANRATRAKYQYFGLRLCGSRSPILNSQVTTLGVTDLSQGGTIELYHATPHQRSKLEVAVESRIFDTTPFVLPRDASALALRSAIHAWTGMSLSDTMLWHGVKNSGDGQRSGTLLDDDSDKLQSYAVPVASTVVSFECNSWFWTPSGAQRKRENSKKFSRLDLLKELFNVFLNRAASFDTSVSLVLGLVTFSNQVHIAQELSPVFENFRQQLDRVHASGDTAIYDALEAARRQLINYRPELKTLRRRIIIVTDGQDTSSTTSAKDTCYALQRDHIVVDSVQVGGHSDRVLHAISVATGGYRLSPNTSLSDALSIFDLETMLFSGERPSRGRLAPVTTDLQLAYFARKDVYPVDIVTVDKFPQRAPHDKMKEIVKPAAKTMMTHNSAKDDRTKRIMKELKVLVADPHPQIDLYVNEQDITFLKVILEAPKDIEGCPYKGGCFLLTCEFPPGYPRDPPEIRFVTFILHPNVSKQGKVCVAELGRLWSSDITVKELLSLVYGLLLEPDLDNPLEIQASLKYYDDDGTYALAAANAVTEHASKTREEWKHELEPDE</sequence>
<name>A0ABR3JQ30_9AGAR</name>
<evidence type="ECO:0000256" key="1">
    <source>
        <dbReference type="ARBA" id="ARBA00022679"/>
    </source>
</evidence>
<keyword evidence="1" id="KW-0808">Transferase</keyword>
<evidence type="ECO:0000256" key="3">
    <source>
        <dbReference type="PROSITE-ProRule" id="PRU10133"/>
    </source>
</evidence>
<feature type="domain" description="VWFA" evidence="5">
    <location>
        <begin position="1275"/>
        <end position="1443"/>
    </location>
</feature>
<accession>A0ABR3JQ30</accession>
<keyword evidence="2" id="KW-0833">Ubl conjugation pathway</keyword>
<feature type="domain" description="UBC core" evidence="4">
    <location>
        <begin position="1511"/>
        <end position="1660"/>
    </location>
</feature>
<evidence type="ECO:0000259" key="5">
    <source>
        <dbReference type="PROSITE" id="PS50234"/>
    </source>
</evidence>
<evidence type="ECO:0000256" key="2">
    <source>
        <dbReference type="ARBA" id="ARBA00022786"/>
    </source>
</evidence>
<protein>
    <recommendedName>
        <fullName evidence="8">UBC core domain-containing protein</fullName>
    </recommendedName>
</protein>
<dbReference type="Gene3D" id="3.40.50.410">
    <property type="entry name" value="von Willebrand factor, type A domain"/>
    <property type="match status" value="1"/>
</dbReference>
<dbReference type="SUPFAM" id="SSF53300">
    <property type="entry name" value="vWA-like"/>
    <property type="match status" value="1"/>
</dbReference>
<evidence type="ECO:0000313" key="7">
    <source>
        <dbReference type="Proteomes" id="UP001556367"/>
    </source>
</evidence>
<dbReference type="InterPro" id="IPR016135">
    <property type="entry name" value="UBQ-conjugating_enzyme/RWD"/>
</dbReference>
<dbReference type="InterPro" id="IPR036465">
    <property type="entry name" value="vWFA_dom_sf"/>
</dbReference>
<dbReference type="InterPro" id="IPR000608">
    <property type="entry name" value="UBC"/>
</dbReference>
<evidence type="ECO:0000259" key="4">
    <source>
        <dbReference type="PROSITE" id="PS50127"/>
    </source>
</evidence>
<dbReference type="PROSITE" id="PS50234">
    <property type="entry name" value="VWFA"/>
    <property type="match status" value="1"/>
</dbReference>
<feature type="active site" description="Glycyl thioester intermediate" evidence="3">
    <location>
        <position position="1598"/>
    </location>
</feature>
<dbReference type="InterPro" id="IPR050113">
    <property type="entry name" value="Ub_conjugating_enzyme"/>
</dbReference>
<evidence type="ECO:0000313" key="6">
    <source>
        <dbReference type="EMBL" id="KAL0957929.1"/>
    </source>
</evidence>
<proteinExistence type="predicted"/>
<keyword evidence="7" id="KW-1185">Reference proteome</keyword>
<dbReference type="SMART" id="SM00327">
    <property type="entry name" value="VWA"/>
    <property type="match status" value="1"/>
</dbReference>
<dbReference type="SMART" id="SM00212">
    <property type="entry name" value="UBCc"/>
    <property type="match status" value="1"/>
</dbReference>
<dbReference type="SUPFAM" id="SSF54495">
    <property type="entry name" value="UBC-like"/>
    <property type="match status" value="1"/>
</dbReference>
<reference evidence="7" key="1">
    <citation type="submission" date="2024-06" db="EMBL/GenBank/DDBJ databases">
        <title>Multi-omics analyses provide insights into the biosynthesis of the anticancer antibiotic pleurotin in Hohenbuehelia grisea.</title>
        <authorList>
            <person name="Weaver J.A."/>
            <person name="Alberti F."/>
        </authorList>
    </citation>
    <scope>NUCLEOTIDE SEQUENCE [LARGE SCALE GENOMIC DNA]</scope>
    <source>
        <strain evidence="7">T-177</strain>
    </source>
</reference>
<evidence type="ECO:0008006" key="8">
    <source>
        <dbReference type="Google" id="ProtNLM"/>
    </source>
</evidence>
<dbReference type="Proteomes" id="UP001556367">
    <property type="component" value="Unassembled WGS sequence"/>
</dbReference>
<dbReference type="CDD" id="cd00198">
    <property type="entry name" value="vWFA"/>
    <property type="match status" value="1"/>
</dbReference>
<dbReference type="PROSITE" id="PS00183">
    <property type="entry name" value="UBC_1"/>
    <property type="match status" value="1"/>
</dbReference>
<dbReference type="EMBL" id="JASNQZ010000004">
    <property type="protein sequence ID" value="KAL0957929.1"/>
    <property type="molecule type" value="Genomic_DNA"/>
</dbReference>
<gene>
    <name evidence="6" type="ORF">HGRIS_000110</name>
</gene>
<organism evidence="6 7">
    <name type="scientific">Hohenbuehelia grisea</name>
    <dbReference type="NCBI Taxonomy" id="104357"/>
    <lineage>
        <taxon>Eukaryota</taxon>
        <taxon>Fungi</taxon>
        <taxon>Dikarya</taxon>
        <taxon>Basidiomycota</taxon>
        <taxon>Agaricomycotina</taxon>
        <taxon>Agaricomycetes</taxon>
        <taxon>Agaricomycetidae</taxon>
        <taxon>Agaricales</taxon>
        <taxon>Pleurotineae</taxon>
        <taxon>Pleurotaceae</taxon>
        <taxon>Hohenbuehelia</taxon>
    </lineage>
</organism>
<dbReference type="InterPro" id="IPR002035">
    <property type="entry name" value="VWF_A"/>
</dbReference>
<dbReference type="Gene3D" id="3.10.110.10">
    <property type="entry name" value="Ubiquitin Conjugating Enzyme"/>
    <property type="match status" value="1"/>
</dbReference>
<dbReference type="PANTHER" id="PTHR24067">
    <property type="entry name" value="UBIQUITIN-CONJUGATING ENZYME E2"/>
    <property type="match status" value="1"/>
</dbReference>
<dbReference type="Pfam" id="PF00092">
    <property type="entry name" value="VWA"/>
    <property type="match status" value="1"/>
</dbReference>
<comment type="caution">
    <text evidence="6">The sequence shown here is derived from an EMBL/GenBank/DDBJ whole genome shotgun (WGS) entry which is preliminary data.</text>
</comment>
<dbReference type="InterPro" id="IPR023313">
    <property type="entry name" value="UBQ-conjugating_AS"/>
</dbReference>
<dbReference type="Pfam" id="PF00179">
    <property type="entry name" value="UQ_con"/>
    <property type="match status" value="1"/>
</dbReference>